<keyword evidence="3" id="KW-0547">Nucleotide-binding</keyword>
<evidence type="ECO:0000313" key="3">
    <source>
        <dbReference type="EMBL" id="MEB3023046.1"/>
    </source>
</evidence>
<dbReference type="GO" id="GO:0004386">
    <property type="term" value="F:helicase activity"/>
    <property type="evidence" value="ECO:0007669"/>
    <property type="project" value="UniProtKB-KW"/>
</dbReference>
<dbReference type="PANTHER" id="PTHR45766">
    <property type="entry name" value="DNA ANNEALING HELICASE AND ENDONUCLEASE ZRANB3 FAMILY MEMBER"/>
    <property type="match status" value="1"/>
</dbReference>
<dbReference type="GO" id="GO:0016787">
    <property type="term" value="F:hydrolase activity"/>
    <property type="evidence" value="ECO:0007669"/>
    <property type="project" value="UniProtKB-KW"/>
</dbReference>
<comment type="caution">
    <text evidence="3">The sequence shown here is derived from an EMBL/GenBank/DDBJ whole genome shotgun (WGS) entry which is preliminary data.</text>
</comment>
<name>A0ABU5XL77_9MYCO</name>
<dbReference type="InterPro" id="IPR049730">
    <property type="entry name" value="SNF2/RAD54-like_C"/>
</dbReference>
<keyword evidence="3" id="KW-0067">ATP-binding</keyword>
<dbReference type="Pfam" id="PF00176">
    <property type="entry name" value="SNF2-rel_dom"/>
    <property type="match status" value="1"/>
</dbReference>
<dbReference type="Proteomes" id="UP001299596">
    <property type="component" value="Unassembled WGS sequence"/>
</dbReference>
<dbReference type="SUPFAM" id="SSF52540">
    <property type="entry name" value="P-loop containing nucleoside triphosphate hydrolases"/>
    <property type="match status" value="2"/>
</dbReference>
<keyword evidence="1 3" id="KW-0378">Hydrolase</keyword>
<dbReference type="InterPro" id="IPR000330">
    <property type="entry name" value="SNF2_N"/>
</dbReference>
<evidence type="ECO:0000256" key="1">
    <source>
        <dbReference type="ARBA" id="ARBA00022801"/>
    </source>
</evidence>
<dbReference type="InterPro" id="IPR014001">
    <property type="entry name" value="Helicase_ATP-bd"/>
</dbReference>
<dbReference type="PANTHER" id="PTHR45766:SF6">
    <property type="entry name" value="SWI_SNF-RELATED MATRIX-ASSOCIATED ACTIN-DEPENDENT REGULATOR OF CHROMATIN SUBFAMILY A-LIKE PROTEIN 1"/>
    <property type="match status" value="1"/>
</dbReference>
<gene>
    <name evidence="3" type="ORF">K6T79_18550</name>
</gene>
<evidence type="ECO:0000313" key="4">
    <source>
        <dbReference type="Proteomes" id="UP001299596"/>
    </source>
</evidence>
<dbReference type="PROSITE" id="PS51192">
    <property type="entry name" value="HELICASE_ATP_BIND_1"/>
    <property type="match status" value="1"/>
</dbReference>
<dbReference type="InterPro" id="IPR027417">
    <property type="entry name" value="P-loop_NTPase"/>
</dbReference>
<dbReference type="EC" id="3.6.4.-" evidence="3"/>
<dbReference type="InterPro" id="IPR038718">
    <property type="entry name" value="SNF2-like_sf"/>
</dbReference>
<dbReference type="Gene3D" id="3.40.50.10810">
    <property type="entry name" value="Tandem AAA-ATPase domain"/>
    <property type="match status" value="1"/>
</dbReference>
<feature type="domain" description="Helicase ATP-binding" evidence="2">
    <location>
        <begin position="124"/>
        <end position="286"/>
    </location>
</feature>
<proteinExistence type="predicted"/>
<sequence length="593" mass="64886">MTGRVVGSIKLVTDPTQGRAWQIAADPDIVIRLKRILPSIKTSRAEFLHVSDTETNGRELEWATTRWHFDMTDADRAHLTQRAAEDQKREHLVAGILTGTAQVARNDNWLTPRIPLRSHQRVAIDLAKASGALIIGDELGGGKTAMSLGVLEDPAARPALVVIVTGLGNQWLRELNKFYPQLRGVELRTTKADEEFPSLCGPDGSLAYDVLLVNYAKLASWRYHLAGKIRSVIFDEVQEIRRPGTQKYEAAAHISNAARTSVGLSATPVYNFGGEIFAIMDALQEGSLGLRSEFLREWCGGSSPYGNDSGTMAKISVDNPEALRAHLEGRGLFLVRTLEEMGIATAGALPIEQVVPSDAATYEHLSGNAVEMAKLILSQDASNTEKWRTASELDYRLRQATGIAKAPFVADFVRLLLESQQKVVLFGWHRAVYDVWVERLKRYKPVLYTGTESAAAKGRSLDDFINGDSRVLIVSLRSGAGIDGLQHVASTLVFGELDWSPGVLRQCIGRLNRPPQLRKVLAYFCVSNDGSDPVMLDTINIKAMESKRLTGATDMLGAQPTEAARSQAKQLAVAVLERAGQLPPTLDAEQESA</sequence>
<keyword evidence="3" id="KW-0347">Helicase</keyword>
<dbReference type="SMART" id="SM00487">
    <property type="entry name" value="DEXDc"/>
    <property type="match status" value="1"/>
</dbReference>
<dbReference type="Gene3D" id="3.40.50.300">
    <property type="entry name" value="P-loop containing nucleotide triphosphate hydrolases"/>
    <property type="match status" value="1"/>
</dbReference>
<dbReference type="CDD" id="cd18793">
    <property type="entry name" value="SF2_C_SNF"/>
    <property type="match status" value="1"/>
</dbReference>
<protein>
    <submittedName>
        <fullName evidence="3">DEAD/DEAH box helicase</fullName>
        <ecNumber evidence="3">3.6.4.-</ecNumber>
    </submittedName>
</protein>
<keyword evidence="4" id="KW-1185">Reference proteome</keyword>
<accession>A0ABU5XL77</accession>
<evidence type="ECO:0000259" key="2">
    <source>
        <dbReference type="PROSITE" id="PS51192"/>
    </source>
</evidence>
<dbReference type="EMBL" id="JAYJJR010000013">
    <property type="protein sequence ID" value="MEB3023046.1"/>
    <property type="molecule type" value="Genomic_DNA"/>
</dbReference>
<reference evidence="3 4" key="1">
    <citation type="submission" date="2023-12" db="EMBL/GenBank/DDBJ databases">
        <title>Description of new species of Mycobacterium terrae complex isolated from sewage at the Sao Paulo Zoological Park Foundation in Brazil.</title>
        <authorList>
            <person name="Romagnoli C.L."/>
            <person name="Conceicao E.C."/>
            <person name="Machado E."/>
            <person name="Barreto L.B.P.F."/>
            <person name="Sharma A."/>
            <person name="Silva N.M."/>
            <person name="Marques L.E."/>
            <person name="Juliana M.A."/>
            <person name="Lourenco M.C.S."/>
            <person name="Digiampietri L.A."/>
            <person name="Suffys P.N."/>
            <person name="Viana-Niero C."/>
        </authorList>
    </citation>
    <scope>NUCLEOTIDE SEQUENCE [LARGE SCALE GENOMIC DNA]</scope>
    <source>
        <strain evidence="3 4">MYC098</strain>
    </source>
</reference>
<dbReference type="RefSeq" id="WP_329782046.1">
    <property type="nucleotide sequence ID" value="NZ_JAYJJR010000013.1"/>
</dbReference>
<organism evidence="3 4">
    <name type="scientific">[Mycobacterium] crassicus</name>
    <dbReference type="NCBI Taxonomy" id="2872309"/>
    <lineage>
        <taxon>Bacteria</taxon>
        <taxon>Bacillati</taxon>
        <taxon>Actinomycetota</taxon>
        <taxon>Actinomycetes</taxon>
        <taxon>Mycobacteriales</taxon>
        <taxon>Mycobacteriaceae</taxon>
        <taxon>Mycolicibacter</taxon>
    </lineage>
</organism>